<gene>
    <name evidence="1" type="ORF">WICPIJ_001762</name>
</gene>
<dbReference type="OrthoDB" id="3980126at2759"/>
<dbReference type="InterPro" id="IPR018865">
    <property type="entry name" value="STK19-like"/>
</dbReference>
<dbReference type="AlphaFoldDB" id="A0A9P8TQT9"/>
<dbReference type="Pfam" id="PF10494">
    <property type="entry name" value="Stk19"/>
    <property type="match status" value="1"/>
</dbReference>
<comment type="caution">
    <text evidence="1">The sequence shown here is derived from an EMBL/GenBank/DDBJ whole genome shotgun (WGS) entry which is preliminary data.</text>
</comment>
<name>A0A9P8TQT9_WICPI</name>
<reference evidence="1" key="1">
    <citation type="journal article" date="2021" name="Open Biol.">
        <title>Shared evolutionary footprints suggest mitochondrial oxidative damage underlies multiple complex I losses in fungi.</title>
        <authorList>
            <person name="Schikora-Tamarit M.A."/>
            <person name="Marcet-Houben M."/>
            <person name="Nosek J."/>
            <person name="Gabaldon T."/>
        </authorList>
    </citation>
    <scope>NUCLEOTIDE SEQUENCE</scope>
    <source>
        <strain evidence="1">CBS2887</strain>
    </source>
</reference>
<reference evidence="1" key="2">
    <citation type="submission" date="2021-01" db="EMBL/GenBank/DDBJ databases">
        <authorList>
            <person name="Schikora-Tamarit M.A."/>
        </authorList>
    </citation>
    <scope>NUCLEOTIDE SEQUENCE</scope>
    <source>
        <strain evidence="1">CBS2887</strain>
    </source>
</reference>
<accession>A0A9P8TQT9</accession>
<organism evidence="1 2">
    <name type="scientific">Wickerhamomyces pijperi</name>
    <name type="common">Yeast</name>
    <name type="synonym">Pichia pijperi</name>
    <dbReference type="NCBI Taxonomy" id="599730"/>
    <lineage>
        <taxon>Eukaryota</taxon>
        <taxon>Fungi</taxon>
        <taxon>Dikarya</taxon>
        <taxon>Ascomycota</taxon>
        <taxon>Saccharomycotina</taxon>
        <taxon>Saccharomycetes</taxon>
        <taxon>Phaffomycetales</taxon>
        <taxon>Wickerhamomycetaceae</taxon>
        <taxon>Wickerhamomyces</taxon>
    </lineage>
</organism>
<keyword evidence="2" id="KW-1185">Reference proteome</keyword>
<sequence>MPRSTVYSSKKKQIKPINIKKQLPKTKKQVKHVEKFEEFVSNCSVIPPSQQLNQLDILEAINYIKQTQWTPIPHDYPQDLINRLQLFKSSIPRSLVSKFQIYATLSNNETFVDQEIDKLTHEGLLFRVIAQDDITEWIIPRGDYLQFIQCQIDSLAEQEGEINKLDALIKYQSFLQSSKYYTTPIISTQTLIDEFQLSQEQISTILIQREGYLEILPKQIINSTMNSSYYYVKPTICKIPNILKILTQAETFIKRNIAITKFKELKIQELQSKWNNFKSNKARFTDFKSVSLQFILLWLIGKGTLECFESRDGSKVIKLVNSK</sequence>
<evidence type="ECO:0000313" key="1">
    <source>
        <dbReference type="EMBL" id="KAH3687246.1"/>
    </source>
</evidence>
<dbReference type="Proteomes" id="UP000774326">
    <property type="component" value="Unassembled WGS sequence"/>
</dbReference>
<protein>
    <submittedName>
        <fullName evidence="1">Uncharacterized protein</fullName>
    </submittedName>
</protein>
<evidence type="ECO:0000313" key="2">
    <source>
        <dbReference type="Proteomes" id="UP000774326"/>
    </source>
</evidence>
<proteinExistence type="predicted"/>
<dbReference type="EMBL" id="JAEUBG010000897">
    <property type="protein sequence ID" value="KAH3687246.1"/>
    <property type="molecule type" value="Genomic_DNA"/>
</dbReference>